<dbReference type="PANTHER" id="PTHR11203">
    <property type="entry name" value="CLEAVAGE AND POLYADENYLATION SPECIFICITY FACTOR FAMILY MEMBER"/>
    <property type="match status" value="1"/>
</dbReference>
<feature type="region of interest" description="Disordered" evidence="1">
    <location>
        <begin position="324"/>
        <end position="354"/>
    </location>
</feature>
<dbReference type="PANTHER" id="PTHR11203:SF49">
    <property type="entry name" value="BLL1145 PROTEIN"/>
    <property type="match status" value="1"/>
</dbReference>
<dbReference type="InterPro" id="IPR036866">
    <property type="entry name" value="RibonucZ/Hydroxyglut_hydro"/>
</dbReference>
<dbReference type="Gene3D" id="3.60.15.10">
    <property type="entry name" value="Ribonuclease Z/Hydroxyacylglutathione hydrolase-like"/>
    <property type="match status" value="1"/>
</dbReference>
<dbReference type="InterPro" id="IPR050698">
    <property type="entry name" value="MBL"/>
</dbReference>
<dbReference type="STRING" id="1576369.SAMN05421753_112213"/>
<proteinExistence type="predicted"/>
<name>A0A1I3LBZ3_9PLAN</name>
<reference evidence="3" key="1">
    <citation type="submission" date="2016-10" db="EMBL/GenBank/DDBJ databases">
        <authorList>
            <person name="Varghese N."/>
            <person name="Submissions S."/>
        </authorList>
    </citation>
    <scope>NUCLEOTIDE SEQUENCE [LARGE SCALE GENOMIC DNA]</scope>
    <source>
        <strain evidence="3">DSM 26348</strain>
    </source>
</reference>
<evidence type="ECO:0000256" key="1">
    <source>
        <dbReference type="SAM" id="MobiDB-lite"/>
    </source>
</evidence>
<protein>
    <submittedName>
        <fullName evidence="2">Putative mRNA 3-end processing factor</fullName>
    </submittedName>
</protein>
<dbReference type="NCBIfam" id="TIGR04122">
    <property type="entry name" value="Xnuc_lig_assoc"/>
    <property type="match status" value="1"/>
</dbReference>
<dbReference type="EMBL" id="FOQD01000012">
    <property type="protein sequence ID" value="SFI82283.1"/>
    <property type="molecule type" value="Genomic_DNA"/>
</dbReference>
<dbReference type="AlphaFoldDB" id="A0A1I3LBZ3"/>
<sequence>MTTTGKRLVELTPSGLYCEQGDFYVDPWRPVPRAVITHAHGDHARRGNGRYLTTFAGEKVLQTRMGSDAVIDCVEYGQQLDLNGVKLSLHPAGHVLGSAQIRIEFRGEVWVISGDYKIDPDLTCAAFEPVRCNTFISESTFGLPIYRWPAQQDVFADINEWWRRNKAEGRAAVIFGYAFGKAQRVLSGLDPSIGPIYCHGAVQRLNRDYRDSGIPLPETEYSGAATPKKDWAGAMIVAPPSAMGTPWLRKFGDVGTAFVSGWMLVRGTRRRRAVDRGFVLSDHADWPGLQTAIRATGAERVLVTHGQVPVMVKWLRESGLDAEPVQTQFEGEQEETPEDAALEAVEESAAQGGG</sequence>
<dbReference type="RefSeq" id="WP_092052022.1">
    <property type="nucleotide sequence ID" value="NZ_FOQD01000012.1"/>
</dbReference>
<gene>
    <name evidence="2" type="ORF">SAMN05421753_112213</name>
</gene>
<evidence type="ECO:0000313" key="3">
    <source>
        <dbReference type="Proteomes" id="UP000199518"/>
    </source>
</evidence>
<dbReference type="SUPFAM" id="SSF56281">
    <property type="entry name" value="Metallo-hydrolase/oxidoreductase"/>
    <property type="match status" value="1"/>
</dbReference>
<dbReference type="OrthoDB" id="9803916at2"/>
<keyword evidence="3" id="KW-1185">Reference proteome</keyword>
<evidence type="ECO:0000313" key="2">
    <source>
        <dbReference type="EMBL" id="SFI82283.1"/>
    </source>
</evidence>
<accession>A0A1I3LBZ3</accession>
<organism evidence="2 3">
    <name type="scientific">Planctomicrobium piriforme</name>
    <dbReference type="NCBI Taxonomy" id="1576369"/>
    <lineage>
        <taxon>Bacteria</taxon>
        <taxon>Pseudomonadati</taxon>
        <taxon>Planctomycetota</taxon>
        <taxon>Planctomycetia</taxon>
        <taxon>Planctomycetales</taxon>
        <taxon>Planctomycetaceae</taxon>
        <taxon>Planctomicrobium</taxon>
    </lineage>
</organism>
<feature type="compositionally biased region" description="Acidic residues" evidence="1">
    <location>
        <begin position="331"/>
        <end position="346"/>
    </location>
</feature>
<dbReference type="Proteomes" id="UP000199518">
    <property type="component" value="Unassembled WGS sequence"/>
</dbReference>
<dbReference type="InterPro" id="IPR026360">
    <property type="entry name" value="Xnuc_lig_assoc"/>
</dbReference>
<dbReference type="GO" id="GO:0004521">
    <property type="term" value="F:RNA endonuclease activity"/>
    <property type="evidence" value="ECO:0007669"/>
    <property type="project" value="TreeGrafter"/>
</dbReference>